<comment type="caution">
    <text evidence="1">The sequence shown here is derived from an EMBL/GenBank/DDBJ whole genome shotgun (WGS) entry which is preliminary data.</text>
</comment>
<protein>
    <submittedName>
        <fullName evidence="1">Uncharacterized protein</fullName>
    </submittedName>
</protein>
<reference evidence="1" key="1">
    <citation type="submission" date="2022-04" db="EMBL/GenBank/DDBJ databases">
        <title>Jade perch genome.</title>
        <authorList>
            <person name="Chao B."/>
        </authorList>
    </citation>
    <scope>NUCLEOTIDE SEQUENCE</scope>
    <source>
        <strain evidence="1">CB-2022</strain>
    </source>
</reference>
<proteinExistence type="predicted"/>
<dbReference type="Proteomes" id="UP000831701">
    <property type="component" value="Chromosome 7"/>
</dbReference>
<evidence type="ECO:0000313" key="2">
    <source>
        <dbReference type="Proteomes" id="UP000831701"/>
    </source>
</evidence>
<dbReference type="EMBL" id="CM041537">
    <property type="protein sequence ID" value="KAI3370365.1"/>
    <property type="molecule type" value="Genomic_DNA"/>
</dbReference>
<name>A0ACB8WRH1_9TELE</name>
<accession>A0ACB8WRH1</accession>
<gene>
    <name evidence="1" type="ORF">L3Q82_025138</name>
</gene>
<organism evidence="1 2">
    <name type="scientific">Scortum barcoo</name>
    <name type="common">barcoo grunter</name>
    <dbReference type="NCBI Taxonomy" id="214431"/>
    <lineage>
        <taxon>Eukaryota</taxon>
        <taxon>Metazoa</taxon>
        <taxon>Chordata</taxon>
        <taxon>Craniata</taxon>
        <taxon>Vertebrata</taxon>
        <taxon>Euteleostomi</taxon>
        <taxon>Actinopterygii</taxon>
        <taxon>Neopterygii</taxon>
        <taxon>Teleostei</taxon>
        <taxon>Neoteleostei</taxon>
        <taxon>Acanthomorphata</taxon>
        <taxon>Eupercaria</taxon>
        <taxon>Centrarchiformes</taxon>
        <taxon>Terapontoidei</taxon>
        <taxon>Terapontidae</taxon>
        <taxon>Scortum</taxon>
    </lineage>
</organism>
<evidence type="ECO:0000313" key="1">
    <source>
        <dbReference type="EMBL" id="KAI3370365.1"/>
    </source>
</evidence>
<sequence>MYVTRSCMPGCAEESKQHFLSFKAGCTEFIQCQGSSLLEAHGTLAVGCTARRSAGSEHNSLPADSSRITTVGKRLSSEAGRYSSVCLCTSSRPCEDIERKEGEASCCLFEVTGKEGADMLEAGQSEDDAQRGRGAGRLEPKRRGENNRGQAMSESNSEWRQRKRETPETGDGKEGGDGWQTEIDSVVQTLGRLRVSAPRCEPCGLLAKNPTRPVRSLCSPSLCCILKITVVKAEVEPVRFLKAIISRSAFVEPDGRVAVASHMPLTLVRCRPKYRLTDGDMHPGSRADSPKANSLNAKGGGCFWRGGPAVALTHSGFLLPSSLPIQCTWLSPRRWLNLQEYQSKKLMQESGVAVQRFYVADTASEALEAAKRLNAKEIVLKAQILAGGRGKGVFDSGLKGGVHLTKDPAVVGELANKMLGFNLTTKQTPKDGVKVKTVMVAEALDISRETYFAILMDRSYNGPVMVGSPQGGMDIEEVAASTPELIFKEAIDIFEGVRDEQALRMAANLGFKGPLHRQPVWEAEWPWRGRLLKAEPSGNYCPVWTSQAADQIKRLYDLFLKVDATQVEVNPLGETPEGQVVCFDAKINFDDNAEFRQKAVFAMDDMTESDPTEMEAAKWDLKYIGLDGNIACFVNGAGLAMATCDIIDLHGGKPANFLDLGGGVKEKQVYEAFKLLTADPKVEAILVNIFGGIVNCAIIANGITKACRELELKVPLVVRLEGTNVHEAKRILTESGLPITAADNLDDAAKKAVASIKK</sequence>
<keyword evidence="2" id="KW-1185">Reference proteome</keyword>